<dbReference type="Gene3D" id="3.40.50.720">
    <property type="entry name" value="NAD(P)-binding Rossmann-like Domain"/>
    <property type="match status" value="2"/>
</dbReference>
<dbReference type="PROSITE" id="PS50075">
    <property type="entry name" value="CARRIER"/>
    <property type="match status" value="1"/>
</dbReference>
<dbReference type="InterPro" id="IPR016035">
    <property type="entry name" value="Acyl_Trfase/lysoPLipase"/>
</dbReference>
<dbReference type="SMART" id="SM00827">
    <property type="entry name" value="PKS_AT"/>
    <property type="match status" value="1"/>
</dbReference>
<dbReference type="Pfam" id="PF14765">
    <property type="entry name" value="PS-DH"/>
    <property type="match status" value="1"/>
</dbReference>
<dbReference type="SMART" id="SM00829">
    <property type="entry name" value="PKS_ER"/>
    <property type="match status" value="1"/>
</dbReference>
<dbReference type="Pfam" id="PF16197">
    <property type="entry name" value="KAsynt_C_assoc"/>
    <property type="match status" value="1"/>
</dbReference>
<gene>
    <name evidence="14" type="ORF">TI39_contig360g00003</name>
</gene>
<dbReference type="InterPro" id="IPR013154">
    <property type="entry name" value="ADH-like_N"/>
</dbReference>
<dbReference type="InterPro" id="IPR016039">
    <property type="entry name" value="Thiolase-like"/>
</dbReference>
<dbReference type="SUPFAM" id="SSF53335">
    <property type="entry name" value="S-adenosyl-L-methionine-dependent methyltransferases"/>
    <property type="match status" value="1"/>
</dbReference>
<keyword evidence="4" id="KW-0521">NADP</keyword>
<feature type="region of interest" description="C-terminal hotdog fold" evidence="8">
    <location>
        <begin position="1158"/>
        <end position="1317"/>
    </location>
</feature>
<dbReference type="Pfam" id="PF23114">
    <property type="entry name" value="NAD-bd_HRPKS_sdrA"/>
    <property type="match status" value="1"/>
</dbReference>
<dbReference type="Pfam" id="PF02801">
    <property type="entry name" value="Ketoacyl-synt_C"/>
    <property type="match status" value="1"/>
</dbReference>
<dbReference type="InterPro" id="IPR016036">
    <property type="entry name" value="Malonyl_transacylase_ACP-bd"/>
</dbReference>
<dbReference type="Proteomes" id="UP000033647">
    <property type="component" value="Unassembled WGS sequence"/>
</dbReference>
<organism evidence="14 15">
    <name type="scientific">Zymoseptoria brevis</name>
    <dbReference type="NCBI Taxonomy" id="1047168"/>
    <lineage>
        <taxon>Eukaryota</taxon>
        <taxon>Fungi</taxon>
        <taxon>Dikarya</taxon>
        <taxon>Ascomycota</taxon>
        <taxon>Pezizomycotina</taxon>
        <taxon>Dothideomycetes</taxon>
        <taxon>Dothideomycetidae</taxon>
        <taxon>Mycosphaerellales</taxon>
        <taxon>Mycosphaerellaceae</taxon>
        <taxon>Zymoseptoria</taxon>
    </lineage>
</organism>
<dbReference type="SMART" id="SM00825">
    <property type="entry name" value="PKS_KS"/>
    <property type="match status" value="1"/>
</dbReference>
<dbReference type="Pfam" id="PF00109">
    <property type="entry name" value="ketoacyl-synt"/>
    <property type="match status" value="1"/>
</dbReference>
<evidence type="ECO:0000256" key="4">
    <source>
        <dbReference type="ARBA" id="ARBA00022857"/>
    </source>
</evidence>
<dbReference type="InterPro" id="IPR020806">
    <property type="entry name" value="PKS_PP-bd"/>
</dbReference>
<dbReference type="InterPro" id="IPR009081">
    <property type="entry name" value="PP-bd_ACP"/>
</dbReference>
<dbReference type="Pfam" id="PF00698">
    <property type="entry name" value="Acyl_transf_1"/>
    <property type="match status" value="1"/>
</dbReference>
<dbReference type="STRING" id="1047168.A0A0F4GPM2"/>
<dbReference type="InterPro" id="IPR036291">
    <property type="entry name" value="NAD(P)-bd_dom_sf"/>
</dbReference>
<evidence type="ECO:0000259" key="11">
    <source>
        <dbReference type="PROSITE" id="PS50181"/>
    </source>
</evidence>
<dbReference type="InterPro" id="IPR036736">
    <property type="entry name" value="ACP-like_sf"/>
</dbReference>
<dbReference type="Pfam" id="PF08240">
    <property type="entry name" value="ADH_N"/>
    <property type="match status" value="1"/>
</dbReference>
<dbReference type="Pfam" id="PF21089">
    <property type="entry name" value="PKS_DH_N"/>
    <property type="match status" value="1"/>
</dbReference>
<dbReference type="InterPro" id="IPR014043">
    <property type="entry name" value="Acyl_transferase_dom"/>
</dbReference>
<evidence type="ECO:0000256" key="8">
    <source>
        <dbReference type="PROSITE-ProRule" id="PRU01363"/>
    </source>
</evidence>
<feature type="region of interest" description="Disordered" evidence="9">
    <location>
        <begin position="2617"/>
        <end position="2638"/>
    </location>
</feature>
<proteinExistence type="predicted"/>
<dbReference type="GO" id="GO:0004312">
    <property type="term" value="F:fatty acid synthase activity"/>
    <property type="evidence" value="ECO:0007669"/>
    <property type="project" value="TreeGrafter"/>
</dbReference>
<dbReference type="Pfam" id="PF00107">
    <property type="entry name" value="ADH_zinc_N"/>
    <property type="match status" value="1"/>
</dbReference>
<accession>A0A0F4GPM2</accession>
<dbReference type="PANTHER" id="PTHR43775">
    <property type="entry name" value="FATTY ACID SYNTHASE"/>
    <property type="match status" value="1"/>
</dbReference>
<evidence type="ECO:0000313" key="14">
    <source>
        <dbReference type="EMBL" id="KJX99384.1"/>
    </source>
</evidence>
<dbReference type="PANTHER" id="PTHR43775:SF29">
    <property type="entry name" value="ASPERFURANONE POLYKETIDE SYNTHASE AFOG-RELATED"/>
    <property type="match status" value="1"/>
</dbReference>
<dbReference type="PROSITE" id="PS52004">
    <property type="entry name" value="KS3_2"/>
    <property type="match status" value="1"/>
</dbReference>
<dbReference type="Pfam" id="PF08659">
    <property type="entry name" value="KR"/>
    <property type="match status" value="1"/>
</dbReference>
<keyword evidence="5" id="KW-0560">Oxidoreductase</keyword>
<dbReference type="InterPro" id="IPR014030">
    <property type="entry name" value="Ketoacyl_synth_N"/>
</dbReference>
<dbReference type="SUPFAM" id="SSF55048">
    <property type="entry name" value="Probable ACP-binding domain of malonyl-CoA ACP transacylase"/>
    <property type="match status" value="1"/>
</dbReference>
<dbReference type="InterPro" id="IPR020843">
    <property type="entry name" value="ER"/>
</dbReference>
<evidence type="ECO:0000256" key="6">
    <source>
        <dbReference type="ARBA" id="ARBA00023268"/>
    </source>
</evidence>
<dbReference type="GO" id="GO:1901336">
    <property type="term" value="P:lactone biosynthetic process"/>
    <property type="evidence" value="ECO:0007669"/>
    <property type="project" value="UniProtKB-ARBA"/>
</dbReference>
<dbReference type="Pfam" id="PF08242">
    <property type="entry name" value="Methyltransf_12"/>
    <property type="match status" value="1"/>
</dbReference>
<sequence>MDANDMDSTIEADAIAIVGLATRFPQDCTSSEELWKFLVNGRNAHTPFPEDRLGPGHYHPDSEHGGTHAVLGAHFLSEDPAYFDAPFFSITKGEALSLDPQQRLVLENVYLALENSGYSLDKVAGSNTSVFVSGFNHDHYALLNMDPEAALRYKATGTTNSMNSNRVSWFFDLKGASATVDTACSSSMVALHLGCQGLRTGETEMSVVSGVTVISYPGDTTSMSHVGFLGPTGKCFSFDHRAEGYGRGEGVGTVILKRVRDAVRDGDTIRAVIRGTCINQDGRTPGLTLPDSGAQERLIKKVYASAGLGFDQTAYVEAHGTGTAAGDPIEANGIARGFSGRKNDVPLYVGTIKASTGHLEGAAGVAGVIKSILMLESGIIPPQATFEKVNPKIPAKKWRLVFPTEATSWPHNGLRRISINSFGVGGTNAHTILDDAYNYLQQRGLSARHHTVPNRPTQAEVDRLCGRVEEVPVNGHANGVSNGTSNGSANHAHIDSGWAQFGQIEPPPQIIAMSSFDEDGIQRAAKVYSAFIDSKTFATPGVESKFARDFAHTMSNRSHLNWRSHILGSTAPKLSKSLSSSLPKPTRARGNVNVAWVFTGQSAQWYGMARELLCYPVVRSSLEEASSYFESFGSAWSLLDELAKNKDESNVNEPWLAQPACTAIQIALADLLLSWNVKPTRVVGHSSGEIAAALVAGKLDRQSAFRAAYFRGVVSSKQTSKKGAMLAAGSSEAELRPYLEGINSSHPGALTIACINSFKNCTISGDEDQIDALRDVLDGDAIFTRKLNVKKAYHSPHMEELSAEYLDLLGDLTAPAVLPYGKVHMFSTVTGSLVEDKVLGSEYWVRNLVSPVKFSPGMAAVVFTRTEKGQASLRAESNAANVFADVVFELGPHGALQSAIKDILSTRAEASAVTSFPTLNRSQPGPETILTAMGHLWCRGYPIDIDHINRSSDIAHLVNKPERLVELPGYAFNHSQKFWFESRLARNHRLRKEPRHDLFGAPVPDWDVESPRWRNIIRLSEQPWIRDHAVTNSIIYPGVGYIIMAIEAARRIADPALKIVGFRIKDVALKRALVIPDTKDGIETAITMPRDHESSLASSTIWRRFSVTSFNPLGDEWVEHCTGCIRTEYDVATGPVDNGREVQAEAERWRKSLQDAEHQATENWDISQAYESMAAVGLKFGPLFRNGSACRASHAGPVLGTITVPNVAQAMPKGQLSPHLIHPATMDSMMHIALGATMNLSGSMKLDAAVVPTFIKDIWVSANLTSDPGHRFRVQGRSHLMAFEKYTSDVRVWDEAGEGCISIEDIQTTPLDYASQDAIASRKLCHEIEWVPYVEHLTAEDLKVSDRPAKEDDLTAIWVEKLQLATLLLVTDALDELDHTAPPTLKGHLLRYFEWMKQLKAWMHSDNVSGVSLAEFQRYKTDSEAKAELYKQIEEYKADGRLAVRMGSNIVKVLRGEVDPLDLMFGQDDILDEFYAGLVDLGDLSSQQTTFLRILAENSTNLQVLEVGAGTGSSTRPVLEALAPLNKEGRLSQSSLERYTYTDLSSAFFDKAREKFKPHEGLIEYKVLNAEKDVVQQGFEPESYDLIIAQNVIHATADIQATLANLRTLLKPGGRFLLQEIIRRDYFWSPLAFGQLAGWWLGVEPMRQWGPLVTPAEWDSLFKASGYTGVDLELASSQDPVLHTGSVLVSRYEGPTATRQNNWRDIVLVSPRAQLSDVAKALQSELQRHLRISTPLIATVGELKDTALTGKLCISVAELEDPVLASLTAEEYEGVNTMLTVCKGLLWITGDQEQHPEFGTALGLLRTLRWERDLDEVNLITLSIADPRPSVQVVVDMVVKLAKDQFTPSLPAQKYHGEYVLKDRRFLTSRLHTADAADDFLAAKFSKPKPVMMPLKDAGRPIKLSTASPGRLDTLEWVTDSAYDEPLAAKTVEIEIKAAPLNFRDVMIAMGEHMAYSMGCEAAGIVSRIGSDVTDFKVGDRVVYIVDFGAMGGFHTYGRSESSVVAKIPNEMSFEEAAGLPVVWTTVLYGLRDVGRLTKGESVLIHAAAGGVGQAAINYAKHIGAEVFATVSTPQKRDLLVKELGVPEDHIFSSRDLSFVDGVRRVTKGRGVDVVLNSLSGEALRGSWDLLAPLGRFVEVGKKDAQANARLEMRPLLRAASLTCVDLVTMMKSRPDIVKRLLDDAVALWSESVVKPASPTLVKPMSQLIEGFQTLQAGKGVGKMVFVPEPEDVMPIVPSRPAPFHLLEDATYVLAGGLGGLGRSIASWMAARGARTFVFLSSSGNISPPVAKLKCDLEAVGCRMHVFKCDVSDEDRLKEAVAECQATLPPIKGVIQGAMKLSDSIFENMKFAAFQTAVMPKVAGSLNLHKHLPKDLDFFIMLSSATGILGNRGQANYAAGNTFQDTLAHHRRKEGLPATSIDVGAVMSVGYVAENVDQAAEGKGRTIANFELERIREEDIHALVEYAMGSECPAQLVTGMIPMSEYRARGAPPPTFMSFPLFTHLNNLGALGARTAEDGGGVPVEALLNAAKTLDEAADIITTAARAKLASLLSIAVEDVDPERSVGANGVDSLVAIEFRAFLTKETRSETPMLDIMGTLSLTALCRKIATSSKAVQVKAEDEPAASDSSTPSSATATGIESLPKELLLSVLELLDRQDLVALNLTGSWLYNITLPLIWRSIELVDQCTDHGSIWEHPGSGPSDDHDDTPLLRLLLTFVRKARIARCVQVLTHRCHLKPPNFLEEYDGLTQTPFCSQTLSVDPRTIWLVRKATANLNNVHTLRIVFGHPMLTEALLRCFFDTRRAANVNYNGPVNKLWLENCRISAGLNTQMDDFPYDLPSRLNFNGLESVRFRRLPMDFKTYCSYDHPRGTNEYVHERSTKDGTFFDDDHGRGGYFATVTKPTTEWLDVVRYLLGNPRPLWERFEVVQSWDDKIYDDLDANAYIHLPDDINPATGYCELIWGGAEQYYGGPLWGPPRTNEAVETWKRDPEHEQWSSSVNLPEDKWPILGQLPWQQTQREQIPGTKAAIRMLQSASRTLTSLNLDWVLTWFPDGEDRDYHILFEDLFACRFPSLRAFQFRNCVVEDTSLPTNVYLLHSSAPTGLEFLEAHQNLKCLAWPMDHFFPPVAGTSDEQERTGDVVASLGQTLTDLRVDTSYTDHGEPLSEPFPPVSHEAGMRRQCRERFITEFAAQMTTLESIKLEGDMPRDERREVLRALHRCPLKKVVLIGITSPIGNTWGRAGSHALGQIYDRDGVGLEEEDVQATWACSGLTNPIPASMSSEDFVFTPEYGWKGKPSMLYTILSLFGNTITELKFCGYQGAPCLYNTTLITEAILGPLKFFHHLKDLTLSFWLGTIFEQHKRDDEVMKYWRDSKSSSSTALVVVSENGRERSGWAKELKTKFAPDAIVKRIVEFMGPKLSKQAKLRKGGLRVRASFALGDHGDVFDVDVWIGTGSSGEDVCLRSTGLMENTDPERRREKLDNRRWF</sequence>
<dbReference type="CDD" id="cd02440">
    <property type="entry name" value="AdoMet_MTases"/>
    <property type="match status" value="1"/>
</dbReference>
<dbReference type="InterPro" id="IPR020841">
    <property type="entry name" value="PKS_Beta-ketoAc_synthase_dom"/>
</dbReference>
<dbReference type="GO" id="GO:0044550">
    <property type="term" value="P:secondary metabolite biosynthetic process"/>
    <property type="evidence" value="ECO:0007669"/>
    <property type="project" value="UniProtKB-ARBA"/>
</dbReference>
<dbReference type="InterPro" id="IPR056501">
    <property type="entry name" value="NAD-bd_HRPKS_sdrA"/>
</dbReference>
<evidence type="ECO:0008006" key="16">
    <source>
        <dbReference type="Google" id="ProtNLM"/>
    </source>
</evidence>
<dbReference type="InterPro" id="IPR013968">
    <property type="entry name" value="PKS_KR"/>
</dbReference>
<dbReference type="InterPro" id="IPR042104">
    <property type="entry name" value="PKS_dehydratase_sf"/>
</dbReference>
<evidence type="ECO:0000256" key="3">
    <source>
        <dbReference type="ARBA" id="ARBA00022679"/>
    </source>
</evidence>
<dbReference type="OrthoDB" id="329835at2759"/>
<dbReference type="GO" id="GO:0016491">
    <property type="term" value="F:oxidoreductase activity"/>
    <property type="evidence" value="ECO:0007669"/>
    <property type="project" value="UniProtKB-KW"/>
</dbReference>
<dbReference type="SUPFAM" id="SSF50129">
    <property type="entry name" value="GroES-like"/>
    <property type="match status" value="1"/>
</dbReference>
<feature type="region of interest" description="N-terminal hotdog fold" evidence="8">
    <location>
        <begin position="996"/>
        <end position="1132"/>
    </location>
</feature>
<dbReference type="SUPFAM" id="SSF52151">
    <property type="entry name" value="FabD/lysophospholipase-like"/>
    <property type="match status" value="1"/>
</dbReference>
<dbReference type="InterPro" id="IPR049552">
    <property type="entry name" value="PKS_DH_N"/>
</dbReference>
<dbReference type="Gene3D" id="3.30.70.3290">
    <property type="match status" value="1"/>
</dbReference>
<comment type="caution">
    <text evidence="14">The sequence shown here is derived from an EMBL/GenBank/DDBJ whole genome shotgun (WGS) entry which is preliminary data.</text>
</comment>
<dbReference type="Gene3D" id="3.40.47.10">
    <property type="match status" value="1"/>
</dbReference>
<evidence type="ECO:0000256" key="1">
    <source>
        <dbReference type="ARBA" id="ARBA00022450"/>
    </source>
</evidence>
<dbReference type="CDD" id="cd05195">
    <property type="entry name" value="enoyl_red"/>
    <property type="match status" value="1"/>
</dbReference>
<keyword evidence="2" id="KW-0597">Phosphoprotein</keyword>
<keyword evidence="7" id="KW-0012">Acyltransferase</keyword>
<evidence type="ECO:0000256" key="9">
    <source>
        <dbReference type="SAM" id="MobiDB-lite"/>
    </source>
</evidence>
<feature type="active site" description="Proton donor; for dehydratase activity" evidence="8">
    <location>
        <position position="1227"/>
    </location>
</feature>
<feature type="compositionally biased region" description="Low complexity" evidence="9">
    <location>
        <begin position="2626"/>
        <end position="2638"/>
    </location>
</feature>
<evidence type="ECO:0000256" key="2">
    <source>
        <dbReference type="ARBA" id="ARBA00022553"/>
    </source>
</evidence>
<dbReference type="Gene3D" id="3.40.366.10">
    <property type="entry name" value="Malonyl-Coenzyme A Acyl Carrier Protein, domain 2"/>
    <property type="match status" value="1"/>
</dbReference>
<dbReference type="InterPro" id="IPR032821">
    <property type="entry name" value="PKS_assoc"/>
</dbReference>
<dbReference type="InterPro" id="IPR050091">
    <property type="entry name" value="PKS_NRPS_Biosynth_Enz"/>
</dbReference>
<dbReference type="InterPro" id="IPR001227">
    <property type="entry name" value="Ac_transferase_dom_sf"/>
</dbReference>
<feature type="domain" description="Ketosynthase family 3 (KS3)" evidence="12">
    <location>
        <begin position="12"/>
        <end position="435"/>
    </location>
</feature>
<dbReference type="SMART" id="SM00826">
    <property type="entry name" value="PKS_DH"/>
    <property type="match status" value="1"/>
</dbReference>
<dbReference type="InterPro" id="IPR014031">
    <property type="entry name" value="Ketoacyl_synth_C"/>
</dbReference>
<feature type="active site" description="Proton acceptor; for dehydratase activity" evidence="8">
    <location>
        <position position="1028"/>
    </location>
</feature>
<keyword evidence="15" id="KW-1185">Reference proteome</keyword>
<dbReference type="CDD" id="cd00833">
    <property type="entry name" value="PKS"/>
    <property type="match status" value="1"/>
</dbReference>
<dbReference type="Gene3D" id="3.90.180.10">
    <property type="entry name" value="Medium-chain alcohol dehydrogenases, catalytic domain"/>
    <property type="match status" value="1"/>
</dbReference>
<dbReference type="GO" id="GO:0006633">
    <property type="term" value="P:fatty acid biosynthetic process"/>
    <property type="evidence" value="ECO:0007669"/>
    <property type="project" value="TreeGrafter"/>
</dbReference>
<feature type="domain" description="PKS/mFAS DH" evidence="13">
    <location>
        <begin position="996"/>
        <end position="1317"/>
    </location>
</feature>
<dbReference type="InterPro" id="IPR029063">
    <property type="entry name" value="SAM-dependent_MTases_sf"/>
</dbReference>
<evidence type="ECO:0000256" key="7">
    <source>
        <dbReference type="ARBA" id="ARBA00023315"/>
    </source>
</evidence>
<dbReference type="SUPFAM" id="SSF47336">
    <property type="entry name" value="ACP-like"/>
    <property type="match status" value="1"/>
</dbReference>
<dbReference type="SUPFAM" id="SSF51735">
    <property type="entry name" value="NAD(P)-binding Rossmann-fold domains"/>
    <property type="match status" value="2"/>
</dbReference>
<keyword evidence="3" id="KW-0808">Transferase</keyword>
<dbReference type="InterPro" id="IPR011032">
    <property type="entry name" value="GroES-like_sf"/>
</dbReference>
<evidence type="ECO:0000259" key="12">
    <source>
        <dbReference type="PROSITE" id="PS52004"/>
    </source>
</evidence>
<dbReference type="InterPro" id="IPR001810">
    <property type="entry name" value="F-box_dom"/>
</dbReference>
<keyword evidence="1" id="KW-0596">Phosphopantetheine</keyword>
<dbReference type="InterPro" id="IPR020807">
    <property type="entry name" value="PKS_DH"/>
</dbReference>
<evidence type="ECO:0000256" key="5">
    <source>
        <dbReference type="ARBA" id="ARBA00023002"/>
    </source>
</evidence>
<dbReference type="InterPro" id="IPR049551">
    <property type="entry name" value="PKS_DH_C"/>
</dbReference>
<dbReference type="InterPro" id="IPR013217">
    <property type="entry name" value="Methyltransf_12"/>
</dbReference>
<dbReference type="FunFam" id="3.40.50.720:FF:000209">
    <property type="entry name" value="Polyketide synthase Pks12"/>
    <property type="match status" value="1"/>
</dbReference>
<name>A0A0F4GPM2_9PEZI</name>
<dbReference type="Gene3D" id="3.10.129.110">
    <property type="entry name" value="Polyketide synthase dehydratase"/>
    <property type="match status" value="1"/>
</dbReference>
<evidence type="ECO:0000313" key="15">
    <source>
        <dbReference type="Proteomes" id="UP000033647"/>
    </source>
</evidence>
<dbReference type="SMART" id="SM00822">
    <property type="entry name" value="PKS_KR"/>
    <property type="match status" value="1"/>
</dbReference>
<dbReference type="EMBL" id="LAFY01000352">
    <property type="protein sequence ID" value="KJX99384.1"/>
    <property type="molecule type" value="Genomic_DNA"/>
</dbReference>
<dbReference type="Gene3D" id="1.10.1200.10">
    <property type="entry name" value="ACP-like"/>
    <property type="match status" value="1"/>
</dbReference>
<dbReference type="PROSITE" id="PS50181">
    <property type="entry name" value="FBOX"/>
    <property type="match status" value="1"/>
</dbReference>
<protein>
    <recommendedName>
        <fullName evidence="16">Polyketide synthase like protein</fullName>
    </recommendedName>
</protein>
<dbReference type="SUPFAM" id="SSF53901">
    <property type="entry name" value="Thiolase-like"/>
    <property type="match status" value="1"/>
</dbReference>
<dbReference type="InterPro" id="IPR049900">
    <property type="entry name" value="PKS_mFAS_DH"/>
</dbReference>
<evidence type="ECO:0000259" key="10">
    <source>
        <dbReference type="PROSITE" id="PS50075"/>
    </source>
</evidence>
<dbReference type="SMART" id="SM00823">
    <property type="entry name" value="PKS_PP"/>
    <property type="match status" value="1"/>
</dbReference>
<dbReference type="GO" id="GO:0031177">
    <property type="term" value="F:phosphopantetheine binding"/>
    <property type="evidence" value="ECO:0007669"/>
    <property type="project" value="InterPro"/>
</dbReference>
<dbReference type="InterPro" id="IPR057326">
    <property type="entry name" value="KR_dom"/>
</dbReference>
<reference evidence="14 15" key="1">
    <citation type="submission" date="2015-03" db="EMBL/GenBank/DDBJ databases">
        <title>RNA-seq based gene annotation and comparative genomics of four Zymoseptoria species reveal species-specific pathogenicity related genes and transposable element activity.</title>
        <authorList>
            <person name="Grandaubert J."/>
            <person name="Bhattacharyya A."/>
            <person name="Stukenbrock E.H."/>
        </authorList>
    </citation>
    <scope>NUCLEOTIDE SEQUENCE [LARGE SCALE GENOMIC DNA]</scope>
    <source>
        <strain evidence="14 15">Zb18110</strain>
    </source>
</reference>
<evidence type="ECO:0000259" key="13">
    <source>
        <dbReference type="PROSITE" id="PS52019"/>
    </source>
</evidence>
<feature type="domain" description="Carrier" evidence="10">
    <location>
        <begin position="2536"/>
        <end position="2613"/>
    </location>
</feature>
<dbReference type="InterPro" id="IPR013149">
    <property type="entry name" value="ADH-like_C"/>
</dbReference>
<keyword evidence="6" id="KW-0511">Multifunctional enzyme</keyword>
<feature type="domain" description="F-box" evidence="11">
    <location>
        <begin position="2637"/>
        <end position="2682"/>
    </location>
</feature>
<dbReference type="PROSITE" id="PS52019">
    <property type="entry name" value="PKS_MFAS_DH"/>
    <property type="match status" value="1"/>
</dbReference>
<dbReference type="Gene3D" id="3.40.50.150">
    <property type="entry name" value="Vaccinia Virus protein VP39"/>
    <property type="match status" value="1"/>
</dbReference>